<evidence type="ECO:0000256" key="2">
    <source>
        <dbReference type="ARBA" id="ARBA00022475"/>
    </source>
</evidence>
<dbReference type="GO" id="GO:0005886">
    <property type="term" value="C:plasma membrane"/>
    <property type="evidence" value="ECO:0007669"/>
    <property type="project" value="UniProtKB-SubCell"/>
</dbReference>
<feature type="domain" description="MacB-like periplasmic core" evidence="9">
    <location>
        <begin position="21"/>
        <end position="228"/>
    </location>
</feature>
<dbReference type="Proteomes" id="UP000182248">
    <property type="component" value="Unassembled WGS sequence"/>
</dbReference>
<gene>
    <name evidence="10" type="ORF">SAMN02927921_03415</name>
</gene>
<dbReference type="GO" id="GO:0022857">
    <property type="term" value="F:transmembrane transporter activity"/>
    <property type="evidence" value="ECO:0007669"/>
    <property type="project" value="TreeGrafter"/>
</dbReference>
<evidence type="ECO:0000256" key="7">
    <source>
        <dbReference type="SAM" id="Phobius"/>
    </source>
</evidence>
<proteinExistence type="inferred from homology"/>
<dbReference type="AlphaFoldDB" id="A0A1K1RCR3"/>
<keyword evidence="3 7" id="KW-0812">Transmembrane</keyword>
<dbReference type="InterPro" id="IPR050250">
    <property type="entry name" value="Macrolide_Exporter_MacB"/>
</dbReference>
<dbReference type="Pfam" id="PF12704">
    <property type="entry name" value="MacB_PCD"/>
    <property type="match status" value="1"/>
</dbReference>
<evidence type="ECO:0000256" key="5">
    <source>
        <dbReference type="ARBA" id="ARBA00023136"/>
    </source>
</evidence>
<dbReference type="EMBL" id="FPJE01000023">
    <property type="protein sequence ID" value="SFW70034.1"/>
    <property type="molecule type" value="Genomic_DNA"/>
</dbReference>
<feature type="transmembrane region" description="Helical" evidence="7">
    <location>
        <begin position="374"/>
        <end position="394"/>
    </location>
</feature>
<name>A0A1K1RCR3_9FLAO</name>
<evidence type="ECO:0000256" key="4">
    <source>
        <dbReference type="ARBA" id="ARBA00022989"/>
    </source>
</evidence>
<dbReference type="STRING" id="1150368.SAMN02927921_03415"/>
<feature type="transmembrane region" description="Helical" evidence="7">
    <location>
        <begin position="279"/>
        <end position="306"/>
    </location>
</feature>
<evidence type="ECO:0000313" key="11">
    <source>
        <dbReference type="Proteomes" id="UP000182248"/>
    </source>
</evidence>
<evidence type="ECO:0000256" key="1">
    <source>
        <dbReference type="ARBA" id="ARBA00004651"/>
    </source>
</evidence>
<dbReference type="InterPro" id="IPR025857">
    <property type="entry name" value="MacB_PCD"/>
</dbReference>
<keyword evidence="4 7" id="KW-1133">Transmembrane helix</keyword>
<evidence type="ECO:0000259" key="8">
    <source>
        <dbReference type="Pfam" id="PF02687"/>
    </source>
</evidence>
<reference evidence="10 11" key="1">
    <citation type="submission" date="2016-11" db="EMBL/GenBank/DDBJ databases">
        <authorList>
            <person name="Jaros S."/>
            <person name="Januszkiewicz K."/>
            <person name="Wedrychowicz H."/>
        </authorList>
    </citation>
    <scope>NUCLEOTIDE SEQUENCE [LARGE SCALE GENOMIC DNA]</scope>
    <source>
        <strain evidence="10 11">CGMCC 1.12145</strain>
    </source>
</reference>
<evidence type="ECO:0000259" key="9">
    <source>
        <dbReference type="Pfam" id="PF12704"/>
    </source>
</evidence>
<dbReference type="OrthoDB" id="9770036at2"/>
<feature type="transmembrane region" description="Helical" evidence="7">
    <location>
        <begin position="21"/>
        <end position="41"/>
    </location>
</feature>
<evidence type="ECO:0000313" key="10">
    <source>
        <dbReference type="EMBL" id="SFW70034.1"/>
    </source>
</evidence>
<organism evidence="10 11">
    <name type="scientific">Sinomicrobium oceani</name>
    <dbReference type="NCBI Taxonomy" id="1150368"/>
    <lineage>
        <taxon>Bacteria</taxon>
        <taxon>Pseudomonadati</taxon>
        <taxon>Bacteroidota</taxon>
        <taxon>Flavobacteriia</taxon>
        <taxon>Flavobacteriales</taxon>
        <taxon>Flavobacteriaceae</taxon>
        <taxon>Sinomicrobium</taxon>
    </lineage>
</organism>
<dbReference type="RefSeq" id="WP_072318641.1">
    <property type="nucleotide sequence ID" value="NZ_FPJE01000023.1"/>
</dbReference>
<accession>A0A1K1RCR3</accession>
<protein>
    <submittedName>
        <fullName evidence="10">Putative ABC transport system permease protein</fullName>
    </submittedName>
</protein>
<sequence>MFSRDRWQEIFQTIRKNKLRTFLSGFTVALGILIFTVLFGMGNGLKNTFNEFFMGDATNTFFIYPGSTSVPYQGFKKGRRIEFRNDDMEDIKKDFAMYLDKITPRSSKSLLASYKGESNTYSVRAIAPAYHEVEKNIIMKGRYLNDKDIKDRAKHVVIGRLVEIDLFGKSESAVGKYMDIGGVMYRVVGVFQDDGGDNDERFIYMPYTTRQLLDKGTDKIDEIVLTYKTEIGYAGAMAFDASLYRYLKDKHKVAPEDQNGIYLSNTADIVQRNMMFANVLQLVVLFVGIGTLIAGVIGISNIMVFVVKERTKELGIRKALGATPASVIGLVLQESIFITTIAGYIGLIMGMGLLELIGNNFKDDYFITNPGVGLNVVISATLILIFFGVIAGYIPARRAASVKPIVALRDE</sequence>
<dbReference type="Pfam" id="PF02687">
    <property type="entry name" value="FtsX"/>
    <property type="match status" value="1"/>
</dbReference>
<feature type="transmembrane region" description="Helical" evidence="7">
    <location>
        <begin position="327"/>
        <end position="354"/>
    </location>
</feature>
<dbReference type="InterPro" id="IPR003838">
    <property type="entry name" value="ABC3_permease_C"/>
</dbReference>
<evidence type="ECO:0000256" key="6">
    <source>
        <dbReference type="ARBA" id="ARBA00038076"/>
    </source>
</evidence>
<dbReference type="PANTHER" id="PTHR30572">
    <property type="entry name" value="MEMBRANE COMPONENT OF TRANSPORTER-RELATED"/>
    <property type="match status" value="1"/>
</dbReference>
<comment type="similarity">
    <text evidence="6">Belongs to the ABC-4 integral membrane protein family.</text>
</comment>
<dbReference type="PANTHER" id="PTHR30572:SF4">
    <property type="entry name" value="ABC TRANSPORTER PERMEASE YTRF"/>
    <property type="match status" value="1"/>
</dbReference>
<evidence type="ECO:0000256" key="3">
    <source>
        <dbReference type="ARBA" id="ARBA00022692"/>
    </source>
</evidence>
<comment type="subcellular location">
    <subcellularLocation>
        <location evidence="1">Cell membrane</location>
        <topology evidence="1">Multi-pass membrane protein</topology>
    </subcellularLocation>
</comment>
<feature type="domain" description="ABC3 transporter permease C-terminal" evidence="8">
    <location>
        <begin position="286"/>
        <end position="403"/>
    </location>
</feature>
<keyword evidence="5 7" id="KW-0472">Membrane</keyword>
<keyword evidence="11" id="KW-1185">Reference proteome</keyword>
<keyword evidence="2" id="KW-1003">Cell membrane</keyword>